<dbReference type="RefSeq" id="WP_104429431.1">
    <property type="nucleotide sequence ID" value="NZ_PTIZ01000007.1"/>
</dbReference>
<accession>A0A2S6HBW9</accession>
<sequence length="101" mass="11459">MNYTITYYNERVKQQVMALPAGILADYIHLTDLMQYHGANLHMPHSLELRPKGKEGIGRAFYCTQIGQAIVILHSLVKKTNTTPAADLQLARKRLKEVNHS</sequence>
<evidence type="ECO:0000313" key="1">
    <source>
        <dbReference type="EMBL" id="PPK74911.1"/>
    </source>
</evidence>
<dbReference type="EMBL" id="PTIZ01000007">
    <property type="protein sequence ID" value="PPK74911.1"/>
    <property type="molecule type" value="Genomic_DNA"/>
</dbReference>
<name>A0A2S6HBW9_9GAMM</name>
<organism evidence="1 2">
    <name type="scientific">Methylobacter tundripaludum</name>
    <dbReference type="NCBI Taxonomy" id="173365"/>
    <lineage>
        <taxon>Bacteria</taxon>
        <taxon>Pseudomonadati</taxon>
        <taxon>Pseudomonadota</taxon>
        <taxon>Gammaproteobacteria</taxon>
        <taxon>Methylococcales</taxon>
        <taxon>Methylococcaceae</taxon>
        <taxon>Methylobacter</taxon>
    </lineage>
</organism>
<dbReference type="Proteomes" id="UP000240010">
    <property type="component" value="Unassembled WGS sequence"/>
</dbReference>
<comment type="caution">
    <text evidence="1">The sequence shown here is derived from an EMBL/GenBank/DDBJ whole genome shotgun (WGS) entry which is preliminary data.</text>
</comment>
<evidence type="ECO:0000313" key="2">
    <source>
        <dbReference type="Proteomes" id="UP000240010"/>
    </source>
</evidence>
<proteinExistence type="predicted"/>
<dbReference type="InterPro" id="IPR009241">
    <property type="entry name" value="HigB-like"/>
</dbReference>
<gene>
    <name evidence="1" type="ORF">B0F87_107154</name>
</gene>
<dbReference type="AlphaFoldDB" id="A0A2S6HBW9"/>
<reference evidence="1 2" key="1">
    <citation type="submission" date="2018-02" db="EMBL/GenBank/DDBJ databases">
        <title>Subsurface microbial communities from deep shales in Ohio and West Virginia, USA.</title>
        <authorList>
            <person name="Wrighton K."/>
        </authorList>
    </citation>
    <scope>NUCLEOTIDE SEQUENCE [LARGE SCALE GENOMIC DNA]</scope>
    <source>
        <strain evidence="1 2">OWC-DMM</strain>
    </source>
</reference>
<protein>
    <submittedName>
        <fullName evidence="1">Phage-related protein</fullName>
    </submittedName>
</protein>
<dbReference type="Pfam" id="PF05973">
    <property type="entry name" value="Gp49"/>
    <property type="match status" value="1"/>
</dbReference>